<dbReference type="Proteomes" id="UP000598633">
    <property type="component" value="Unassembled WGS sequence"/>
</dbReference>
<dbReference type="NCBIfam" id="TIGR00277">
    <property type="entry name" value="HDIG"/>
    <property type="match status" value="1"/>
</dbReference>
<accession>A0A8J6YBJ0</accession>
<dbReference type="SUPFAM" id="SSF109604">
    <property type="entry name" value="HD-domain/PDEase-like"/>
    <property type="match status" value="1"/>
</dbReference>
<dbReference type="EMBL" id="JACXWA010000062">
    <property type="protein sequence ID" value="MBD3870466.1"/>
    <property type="molecule type" value="Genomic_DNA"/>
</dbReference>
<dbReference type="Gene3D" id="1.10.3210.10">
    <property type="entry name" value="Hypothetical protein af1432"/>
    <property type="match status" value="1"/>
</dbReference>
<feature type="domain" description="HD" evidence="1">
    <location>
        <begin position="24"/>
        <end position="114"/>
    </location>
</feature>
<gene>
    <name evidence="2" type="ORF">IFJ97_03805</name>
</gene>
<sequence length="191" mass="21506">MSQTPTREDAWALLTEYTDNPSLIKHALGVEAAMRAYARSYDEDEEMWATIGLIHDFDYQQNPTEETHLHVGTGILRERGWPEEWVRIVASHADYMGVPRDSRAAKTLFAVDELSGFLTACALVRPDKAIAEVKVKSVKKKLKDKAFARGVNRDDVRVGAEQLEVDLGEHIEFVRDAMATISDQLELPPPE</sequence>
<protein>
    <submittedName>
        <fullName evidence="2">HDIG domain-containing protein</fullName>
    </submittedName>
</protein>
<evidence type="ECO:0000313" key="2">
    <source>
        <dbReference type="EMBL" id="MBD3870466.1"/>
    </source>
</evidence>
<evidence type="ECO:0000313" key="3">
    <source>
        <dbReference type="Proteomes" id="UP000598633"/>
    </source>
</evidence>
<dbReference type="PANTHER" id="PTHR38659:SF1">
    <property type="entry name" value="METAL DEPENDENT PHOSPHOHYDROLASE"/>
    <property type="match status" value="1"/>
</dbReference>
<proteinExistence type="predicted"/>
<dbReference type="InterPro" id="IPR006675">
    <property type="entry name" value="HDIG_dom"/>
</dbReference>
<name>A0A8J6YBJ0_9BACT</name>
<comment type="caution">
    <text evidence="2">The sequence shown here is derived from an EMBL/GenBank/DDBJ whole genome shotgun (WGS) entry which is preliminary data.</text>
</comment>
<dbReference type="InterPro" id="IPR006674">
    <property type="entry name" value="HD_domain"/>
</dbReference>
<evidence type="ECO:0000259" key="1">
    <source>
        <dbReference type="Pfam" id="PF01966"/>
    </source>
</evidence>
<reference evidence="2 3" key="1">
    <citation type="submission" date="2020-08" db="EMBL/GenBank/DDBJ databases">
        <title>Acidobacteriota in marine sediments use diverse sulfur dissimilation pathways.</title>
        <authorList>
            <person name="Wasmund K."/>
        </authorList>
    </citation>
    <scope>NUCLEOTIDE SEQUENCE [LARGE SCALE GENOMIC DNA]</scope>
    <source>
        <strain evidence="2">MAG AM3-A</strain>
    </source>
</reference>
<dbReference type="Pfam" id="PF01966">
    <property type="entry name" value="HD"/>
    <property type="match status" value="1"/>
</dbReference>
<organism evidence="2 3">
    <name type="scientific">Candidatus Sulfomarinibacter kjeldsenii</name>
    <dbReference type="NCBI Taxonomy" id="2885994"/>
    <lineage>
        <taxon>Bacteria</taxon>
        <taxon>Pseudomonadati</taxon>
        <taxon>Acidobacteriota</taxon>
        <taxon>Thermoanaerobaculia</taxon>
        <taxon>Thermoanaerobaculales</taxon>
        <taxon>Candidatus Sulfomarinibacteraceae</taxon>
        <taxon>Candidatus Sulfomarinibacter</taxon>
    </lineage>
</organism>
<dbReference type="AlphaFoldDB" id="A0A8J6YBJ0"/>
<dbReference type="PANTHER" id="PTHR38659">
    <property type="entry name" value="METAL-DEPENDENT PHOSPHOHYDROLASE"/>
    <property type="match status" value="1"/>
</dbReference>